<name>A0A183PV62_9TREM</name>
<dbReference type="AlphaFoldDB" id="A0A183PV62"/>
<dbReference type="Proteomes" id="UP000269396">
    <property type="component" value="Unassembled WGS sequence"/>
</dbReference>
<evidence type="ECO:0000256" key="1">
    <source>
        <dbReference type="SAM" id="MobiDB-lite"/>
    </source>
</evidence>
<organism evidence="2 3">
    <name type="scientific">Schistosoma mattheei</name>
    <dbReference type="NCBI Taxonomy" id="31246"/>
    <lineage>
        <taxon>Eukaryota</taxon>
        <taxon>Metazoa</taxon>
        <taxon>Spiralia</taxon>
        <taxon>Lophotrochozoa</taxon>
        <taxon>Platyhelminthes</taxon>
        <taxon>Trematoda</taxon>
        <taxon>Digenea</taxon>
        <taxon>Strigeidida</taxon>
        <taxon>Schistosomatoidea</taxon>
        <taxon>Schistosomatidae</taxon>
        <taxon>Schistosoma</taxon>
    </lineage>
</organism>
<accession>A0A183PV62</accession>
<evidence type="ECO:0000313" key="3">
    <source>
        <dbReference type="Proteomes" id="UP000269396"/>
    </source>
</evidence>
<sequence length="99" mass="11251">MMIWEEEQVPTDWEEGHLTKIPKKDLSKCENYIGITLLSVPGNFFNSPAESNKRCSRRPASRPTSWSHKDQSCTEGSSLNNQSDEPGHYTSTSLVTRKH</sequence>
<feature type="region of interest" description="Disordered" evidence="1">
    <location>
        <begin position="48"/>
        <end position="99"/>
    </location>
</feature>
<proteinExistence type="predicted"/>
<protein>
    <submittedName>
        <fullName evidence="2">Uncharacterized protein</fullName>
    </submittedName>
</protein>
<evidence type="ECO:0000313" key="2">
    <source>
        <dbReference type="EMBL" id="VDP76557.1"/>
    </source>
</evidence>
<keyword evidence="3" id="KW-1185">Reference proteome</keyword>
<feature type="compositionally biased region" description="Polar residues" evidence="1">
    <location>
        <begin position="73"/>
        <end position="99"/>
    </location>
</feature>
<gene>
    <name evidence="2" type="ORF">SMTD_LOCUS18248</name>
</gene>
<dbReference type="EMBL" id="UZAL01040132">
    <property type="protein sequence ID" value="VDP76557.1"/>
    <property type="molecule type" value="Genomic_DNA"/>
</dbReference>
<reference evidence="2 3" key="1">
    <citation type="submission" date="2018-11" db="EMBL/GenBank/DDBJ databases">
        <authorList>
            <consortium name="Pathogen Informatics"/>
        </authorList>
    </citation>
    <scope>NUCLEOTIDE SEQUENCE [LARGE SCALE GENOMIC DNA]</scope>
    <source>
        <strain>Denwood</strain>
        <strain evidence="3">Zambia</strain>
    </source>
</reference>